<dbReference type="EMBL" id="JAVRRL010000003">
    <property type="protein sequence ID" value="KAK5118142.1"/>
    <property type="molecule type" value="Genomic_DNA"/>
</dbReference>
<organism evidence="2 3">
    <name type="scientific">Meristemomyces frigidus</name>
    <dbReference type="NCBI Taxonomy" id="1508187"/>
    <lineage>
        <taxon>Eukaryota</taxon>
        <taxon>Fungi</taxon>
        <taxon>Dikarya</taxon>
        <taxon>Ascomycota</taxon>
        <taxon>Pezizomycotina</taxon>
        <taxon>Dothideomycetes</taxon>
        <taxon>Dothideomycetidae</taxon>
        <taxon>Mycosphaerellales</taxon>
        <taxon>Teratosphaeriaceae</taxon>
        <taxon>Meristemomyces</taxon>
    </lineage>
</organism>
<dbReference type="Proteomes" id="UP001310890">
    <property type="component" value="Unassembled WGS sequence"/>
</dbReference>
<dbReference type="SUPFAM" id="SSF81383">
    <property type="entry name" value="F-box domain"/>
    <property type="match status" value="1"/>
</dbReference>
<dbReference type="InterPro" id="IPR036047">
    <property type="entry name" value="F-box-like_dom_sf"/>
</dbReference>
<dbReference type="Gene3D" id="1.20.1280.50">
    <property type="match status" value="1"/>
</dbReference>
<evidence type="ECO:0000313" key="2">
    <source>
        <dbReference type="EMBL" id="KAK5118142.1"/>
    </source>
</evidence>
<dbReference type="AlphaFoldDB" id="A0AAN7TWV3"/>
<dbReference type="CDD" id="cd09917">
    <property type="entry name" value="F-box_SF"/>
    <property type="match status" value="1"/>
</dbReference>
<dbReference type="SMART" id="SM00256">
    <property type="entry name" value="FBOX"/>
    <property type="match status" value="1"/>
</dbReference>
<dbReference type="InterPro" id="IPR001810">
    <property type="entry name" value="F-box_dom"/>
</dbReference>
<reference evidence="2" key="1">
    <citation type="submission" date="2023-08" db="EMBL/GenBank/DDBJ databases">
        <title>Black Yeasts Isolated from many extreme environments.</title>
        <authorList>
            <person name="Coleine C."/>
            <person name="Stajich J.E."/>
            <person name="Selbmann L."/>
        </authorList>
    </citation>
    <scope>NUCLEOTIDE SEQUENCE</scope>
    <source>
        <strain evidence="2">CCFEE 5401</strain>
    </source>
</reference>
<dbReference type="PROSITE" id="PS50181">
    <property type="entry name" value="FBOX"/>
    <property type="match status" value="1"/>
</dbReference>
<evidence type="ECO:0000313" key="3">
    <source>
        <dbReference type="Proteomes" id="UP001310890"/>
    </source>
</evidence>
<gene>
    <name evidence="2" type="ORF">LTR62_004189</name>
</gene>
<accession>A0AAN7TWV3</accession>
<evidence type="ECO:0000259" key="1">
    <source>
        <dbReference type="PROSITE" id="PS50181"/>
    </source>
</evidence>
<feature type="domain" description="F-box" evidence="1">
    <location>
        <begin position="52"/>
        <end position="99"/>
    </location>
</feature>
<dbReference type="Pfam" id="PF12937">
    <property type="entry name" value="F-box-like"/>
    <property type="match status" value="1"/>
</dbReference>
<comment type="caution">
    <text evidence="2">The sequence shown here is derived from an EMBL/GenBank/DDBJ whole genome shotgun (WGS) entry which is preliminary data.</text>
</comment>
<name>A0AAN7TWV3_9PEZI</name>
<proteinExistence type="predicted"/>
<sequence length="598" mass="66708">MAAQADGNTAELLASFAALSTKAQHLDALKLLVLRLDSSERLAISSFIADCHDFANRLPIEVFQHIFDFLPPSSAWTLQLVCRRWRRILGSVDFLLATLGRLRRLPKGIPGAPEEQTLRQAIRTMQAQRLGRPFHYTSIIVPLDEPIEQSRVGLHSLALNDNTLAYIMKTPGRHSEVVVRNLLTGDQHVFCGEARENIMALALSTRVLAFTTYNGALYVVDLTAAEELGPRRLRLPSAHVRDIVANGSMVAVLLIHGTSDRASLAVYSLNNDVLRSMSFAYQRHVDSGNLAKLVPEAILLSSENETIDVFSSYHSKSYPVGRRGKQRIIYSVGHMRLRLWPRVTTAGQIFDNTLQAICESTIPIELDNDPDGPVSIGQLLPIGYAGEFRIRLTTKALGYPQEPSTDVSLAFNATTTILRLEQYELCRTEWNNCVGWKLQWRDVYFTSSTLRSGYPKGTGIMTFSTDVWQSIDYAELGSATYQTSLTYKTPQPDLVLQHAVPLMAVANDNYLACVMSCAESRRIVILGYSESNTAFASQPTGFWNVNDCGEVGHRGRRLDVQGRSLILTGDMTQERQERDSLVLLSTHYRAKLPYEVDN</sequence>
<protein>
    <recommendedName>
        <fullName evidence="1">F-box domain-containing protein</fullName>
    </recommendedName>
</protein>